<evidence type="ECO:0000256" key="2">
    <source>
        <dbReference type="ARBA" id="ARBA00012438"/>
    </source>
</evidence>
<dbReference type="Pfam" id="PF00072">
    <property type="entry name" value="Response_reg"/>
    <property type="match status" value="1"/>
</dbReference>
<dbReference type="Gene3D" id="2.60.40.10">
    <property type="entry name" value="Immunoglobulins"/>
    <property type="match status" value="1"/>
</dbReference>
<dbReference type="FunFam" id="2.130.10.10:FF:000891">
    <property type="entry name" value="Two-component system sensor histidine kinase/response regulator, hybrid (One-component system)"/>
    <property type="match status" value="1"/>
</dbReference>
<evidence type="ECO:0000313" key="13">
    <source>
        <dbReference type="EMBL" id="ADV42499.1"/>
    </source>
</evidence>
<dbReference type="InterPro" id="IPR011006">
    <property type="entry name" value="CheY-like_superfamily"/>
</dbReference>
<dbReference type="InterPro" id="IPR001789">
    <property type="entry name" value="Sig_transdc_resp-reg_receiver"/>
</dbReference>
<dbReference type="Gene3D" id="1.10.10.60">
    <property type="entry name" value="Homeodomain-like"/>
    <property type="match status" value="1"/>
</dbReference>
<dbReference type="STRING" id="693979.Bache_0474"/>
<keyword evidence="8" id="KW-0812">Transmembrane</keyword>
<dbReference type="FunFam" id="1.10.287.130:FF:000034">
    <property type="entry name" value="Two-component system sensor histidine kinase/response regulator"/>
    <property type="match status" value="1"/>
</dbReference>
<keyword evidence="9" id="KW-0732">Signal</keyword>
<dbReference type="eggNOG" id="COG0745">
    <property type="taxonomic scope" value="Bacteria"/>
</dbReference>
<dbReference type="CDD" id="cd00075">
    <property type="entry name" value="HATPase"/>
    <property type="match status" value="1"/>
</dbReference>
<dbReference type="SUPFAM" id="SSF46689">
    <property type="entry name" value="Homeodomain-like"/>
    <property type="match status" value="1"/>
</dbReference>
<evidence type="ECO:0000256" key="4">
    <source>
        <dbReference type="ARBA" id="ARBA00023015"/>
    </source>
</evidence>
<keyword evidence="8" id="KW-1133">Transmembrane helix</keyword>
<dbReference type="InterPro" id="IPR005467">
    <property type="entry name" value="His_kinase_dom"/>
</dbReference>
<evidence type="ECO:0000256" key="6">
    <source>
        <dbReference type="ARBA" id="ARBA00023163"/>
    </source>
</evidence>
<dbReference type="SUPFAM" id="SSF52172">
    <property type="entry name" value="CheY-like"/>
    <property type="match status" value="1"/>
</dbReference>
<dbReference type="InterPro" id="IPR018060">
    <property type="entry name" value="HTH_AraC"/>
</dbReference>
<accession>E6SVI9</accession>
<dbReference type="InterPro" id="IPR003594">
    <property type="entry name" value="HATPase_dom"/>
</dbReference>
<evidence type="ECO:0000259" key="12">
    <source>
        <dbReference type="PROSITE" id="PS50110"/>
    </source>
</evidence>
<dbReference type="InterPro" id="IPR013783">
    <property type="entry name" value="Ig-like_fold"/>
</dbReference>
<dbReference type="PANTHER" id="PTHR43547:SF2">
    <property type="entry name" value="HYBRID SIGNAL TRANSDUCTION HISTIDINE KINASE C"/>
    <property type="match status" value="1"/>
</dbReference>
<proteinExistence type="predicted"/>
<keyword evidence="13" id="KW-0808">Transferase</keyword>
<dbReference type="SUPFAM" id="SSF47384">
    <property type="entry name" value="Homodimeric domain of signal transducing histidine kinase"/>
    <property type="match status" value="1"/>
</dbReference>
<dbReference type="InterPro" id="IPR004358">
    <property type="entry name" value="Sig_transdc_His_kin-like_C"/>
</dbReference>
<evidence type="ECO:0000259" key="10">
    <source>
        <dbReference type="PROSITE" id="PS01124"/>
    </source>
</evidence>
<feature type="domain" description="HTH araC/xylS-type" evidence="10">
    <location>
        <begin position="1199"/>
        <end position="1298"/>
    </location>
</feature>
<feature type="chain" id="PRO_5003209442" description="histidine kinase" evidence="9">
    <location>
        <begin position="22"/>
        <end position="1300"/>
    </location>
</feature>
<dbReference type="Pfam" id="PF07495">
    <property type="entry name" value="Y_Y_Y"/>
    <property type="match status" value="1"/>
</dbReference>
<dbReference type="GO" id="GO:0000155">
    <property type="term" value="F:phosphorelay sensor kinase activity"/>
    <property type="evidence" value="ECO:0007669"/>
    <property type="project" value="InterPro"/>
</dbReference>
<evidence type="ECO:0000256" key="1">
    <source>
        <dbReference type="ARBA" id="ARBA00000085"/>
    </source>
</evidence>
<evidence type="ECO:0000256" key="8">
    <source>
        <dbReference type="SAM" id="Phobius"/>
    </source>
</evidence>
<dbReference type="InterPro" id="IPR011110">
    <property type="entry name" value="Reg_prop"/>
</dbReference>
<dbReference type="PROSITE" id="PS00041">
    <property type="entry name" value="HTH_ARAC_FAMILY_1"/>
    <property type="match status" value="1"/>
</dbReference>
<dbReference type="InterPro" id="IPR015943">
    <property type="entry name" value="WD40/YVTN_repeat-like_dom_sf"/>
</dbReference>
<dbReference type="CDD" id="cd00082">
    <property type="entry name" value="HisKA"/>
    <property type="match status" value="1"/>
</dbReference>
<dbReference type="InterPro" id="IPR009057">
    <property type="entry name" value="Homeodomain-like_sf"/>
</dbReference>
<evidence type="ECO:0000259" key="11">
    <source>
        <dbReference type="PROSITE" id="PS50109"/>
    </source>
</evidence>
<evidence type="ECO:0000313" key="14">
    <source>
        <dbReference type="Proteomes" id="UP000008630"/>
    </source>
</evidence>
<gene>
    <name evidence="13" type="ordered locus">Bache_0474</name>
</gene>
<dbReference type="PANTHER" id="PTHR43547">
    <property type="entry name" value="TWO-COMPONENT HISTIDINE KINASE"/>
    <property type="match status" value="1"/>
</dbReference>
<dbReference type="Pfam" id="PF02518">
    <property type="entry name" value="HATPase_c"/>
    <property type="match status" value="1"/>
</dbReference>
<keyword evidence="5" id="KW-0238">DNA-binding</keyword>
<dbReference type="Gene3D" id="3.40.50.2300">
    <property type="match status" value="1"/>
</dbReference>
<keyword evidence="14" id="KW-1185">Reference proteome</keyword>
<feature type="transmembrane region" description="Helical" evidence="8">
    <location>
        <begin position="745"/>
        <end position="766"/>
    </location>
</feature>
<dbReference type="PROSITE" id="PS50110">
    <property type="entry name" value="RESPONSE_REGULATORY"/>
    <property type="match status" value="1"/>
</dbReference>
<dbReference type="GO" id="GO:0003700">
    <property type="term" value="F:DNA-binding transcription factor activity"/>
    <property type="evidence" value="ECO:0007669"/>
    <property type="project" value="InterPro"/>
</dbReference>
<dbReference type="InterPro" id="IPR003661">
    <property type="entry name" value="HisK_dim/P_dom"/>
</dbReference>
<dbReference type="PROSITE" id="PS01124">
    <property type="entry name" value="HTH_ARAC_FAMILY_2"/>
    <property type="match status" value="1"/>
</dbReference>
<feature type="modified residue" description="4-aspartylphosphate" evidence="7">
    <location>
        <position position="1099"/>
    </location>
</feature>
<dbReference type="InterPro" id="IPR011123">
    <property type="entry name" value="Y_Y_Y"/>
</dbReference>
<keyword evidence="3 7" id="KW-0597">Phosphoprotein</keyword>
<dbReference type="Pfam" id="PF00512">
    <property type="entry name" value="HisKA"/>
    <property type="match status" value="1"/>
</dbReference>
<dbReference type="EC" id="2.7.13.3" evidence="2"/>
<dbReference type="eggNOG" id="COG2205">
    <property type="taxonomic scope" value="Bacteria"/>
</dbReference>
<dbReference type="EMBL" id="CP002352">
    <property type="protein sequence ID" value="ADV42499.1"/>
    <property type="molecule type" value="Genomic_DNA"/>
</dbReference>
<dbReference type="PRINTS" id="PR00344">
    <property type="entry name" value="BCTRLSENSOR"/>
</dbReference>
<comment type="catalytic activity">
    <reaction evidence="1">
        <text>ATP + protein L-histidine = ADP + protein N-phospho-L-histidine.</text>
        <dbReference type="EC" id="2.7.13.3"/>
    </reaction>
</comment>
<dbReference type="InterPro" id="IPR018062">
    <property type="entry name" value="HTH_AraC-typ_CS"/>
</dbReference>
<dbReference type="Pfam" id="PF12833">
    <property type="entry name" value="HTH_18"/>
    <property type="match status" value="1"/>
</dbReference>
<dbReference type="InterPro" id="IPR036890">
    <property type="entry name" value="HATPase_C_sf"/>
</dbReference>
<dbReference type="SUPFAM" id="SSF63829">
    <property type="entry name" value="Calcium-dependent phosphotriesterase"/>
    <property type="match status" value="2"/>
</dbReference>
<evidence type="ECO:0000256" key="5">
    <source>
        <dbReference type="ARBA" id="ARBA00023125"/>
    </source>
</evidence>
<keyword evidence="6" id="KW-0804">Transcription</keyword>
<keyword evidence="4" id="KW-0805">Transcription regulation</keyword>
<dbReference type="Pfam" id="PF07494">
    <property type="entry name" value="Reg_prop"/>
    <property type="match status" value="2"/>
</dbReference>
<dbReference type="SMART" id="SM00388">
    <property type="entry name" value="HisKA"/>
    <property type="match status" value="1"/>
</dbReference>
<dbReference type="Gene3D" id="2.130.10.10">
    <property type="entry name" value="YVTN repeat-like/Quinoprotein amine dehydrogenase"/>
    <property type="match status" value="2"/>
</dbReference>
<dbReference type="CDD" id="cd17574">
    <property type="entry name" value="REC_OmpR"/>
    <property type="match status" value="1"/>
</dbReference>
<evidence type="ECO:0000256" key="9">
    <source>
        <dbReference type="SAM" id="SignalP"/>
    </source>
</evidence>
<dbReference type="RefSeq" id="WP_013546115.1">
    <property type="nucleotide sequence ID" value="NC_014933.1"/>
</dbReference>
<evidence type="ECO:0000256" key="3">
    <source>
        <dbReference type="ARBA" id="ARBA00022553"/>
    </source>
</evidence>
<dbReference type="HOGENOM" id="CLU_000445_28_1_10"/>
<name>E6SVI9_BACT6</name>
<keyword evidence="13" id="KW-0418">Kinase</keyword>
<protein>
    <recommendedName>
        <fullName evidence="2">histidine kinase</fullName>
        <ecNumber evidence="2">2.7.13.3</ecNumber>
    </recommendedName>
</protein>
<dbReference type="InterPro" id="IPR036097">
    <property type="entry name" value="HisK_dim/P_sf"/>
</dbReference>
<dbReference type="PATRIC" id="fig|693979.3.peg.509"/>
<sequence length="1300" mass="146355">MKRILLAVLVSLLSLFPQSKAAGSKQYAFQRIDIRNGLSYSVRCLTVSHDKGYVWIGTRSGIGRFDGYELKKYLHDNVTHIVEDKEHTIWAITSKGLFYYNYQNDEFTQARDNDNNPVLASSICLWADGVLFGGNGKLYKHSYADRRTKYLCSLMSDSKYNITGLQKWDDRTLLCTNRWGHALFTDIATGKTRPVPFESKGLMATLIDAKGNIWVAPYHQGVKCYDRKGRLLHSYQTQNSPLRTNVVLSLAECDGQIWIGTDGEGIYILNPETDAMSALSHVPGNPYSLPANSILCLYADSSNNMWAGSVRGGLINIKEVGIKIYADALPGIEYGLSEKTILSLYQGDEEDIWIGTDGGGINRFNPRTKKFHHVLPSWGDKVASITGMDERQLLVSLFSKGLFFFDKQTERYRPLVIVNDSINSLLCQQGKAVNLFRNTAETVLLLSELPYSYNPARKEFTPIGGDVKNIIGTILPIYSDGMVTYMHDFKHIYRIDARNNRLQTLYSCQGDTTLNSVSADENGTFWIGSNHGLSYFSPAKKKHACIPNSLISEITSIVCDKRGRVWIGTNDKLFAHLVYEGEFILYGEPDGVIPNEYLEKPRLLSLQGDVYMGTVNGLLCINKHLPQDETSPPVLELADILIGGERMNSLIIGKRSLQVGEQSRPISIKIIAHDKDIFRKPIYRYTLRGMEGQVTYSYLPELTLSSLPAGTYQVMAACSTRTGGWTDDYQIMELTVLPPWYKSGWFVACCILSAASCTALIFLLLLRRKENKLKWAMKEHEQQVYEEKVRFLININHELRTPLTLIHAPLRQLLDSLSPDDDKYRTIQNISRQSGRMKKLLDMVLDVRKMEAGHSTLNVETVELNPWIEQLLADFRPEADMKHISIVYQPDNEAESLQFDKEKCTTILINLLINALKYSSENRRIYIATSLSDDKTRLRFSVSDEGPGLKGTDIDNLFTRFYQGNNSRPGTGIGLSYSKILAEQHGGSIGAYDHGDMPGATFWFELPRDLQPGKVTLQPRPYLNELLAPTQETESTPGGMPRKEDTQGRTLLIVDDNKDLTEYLSAALKGCFKETKVAYDGEEALKICRESPPDAVVSDIQMPRMNGYELCKQIKEDLKISHIPVILLTARNDEESQIFGYKNGADAYLTKPFDVNMLYITIHSQLKNRERMKVRYAGAHTPPPPQESTFSAADEKFLNLLNKLITDNLAEERLSVPFLCSELGVSRSSLYNKLKALTGMGANDYINKMRIGRAAELLTGSTLSINEIADRTGFSTPRYFSTAFKQSMGCPPTQYREENS</sequence>
<reference evidence="13 14" key="2">
    <citation type="journal article" date="2011" name="Stand. Genomic Sci.">
        <title>Complete genome sequence of Bacteroides helcogenes type strain (P 36-108).</title>
        <authorList>
            <person name="Pati A."/>
            <person name="Gronow S."/>
            <person name="Zeytun A."/>
            <person name="Lapidus A."/>
            <person name="Nolan M."/>
            <person name="Hammon N."/>
            <person name="Deshpande S."/>
            <person name="Cheng J.F."/>
            <person name="Tapia R."/>
            <person name="Han C."/>
            <person name="Goodwin L."/>
            <person name="Pitluck S."/>
            <person name="Liolios K."/>
            <person name="Pagani I."/>
            <person name="Ivanova N."/>
            <person name="Mavromatis K."/>
            <person name="Chen A."/>
            <person name="Palaniappan K."/>
            <person name="Land M."/>
            <person name="Hauser L."/>
            <person name="Chang Y.J."/>
            <person name="Jeffries C.D."/>
            <person name="Detter J.C."/>
            <person name="Brambilla E."/>
            <person name="Rohde M."/>
            <person name="Goker M."/>
            <person name="Woyke T."/>
            <person name="Bristow J."/>
            <person name="Eisen J.A."/>
            <person name="Markowitz V."/>
            <person name="Hugenholtz P."/>
            <person name="Kyrpides N.C."/>
            <person name="Klenk H.P."/>
            <person name="Lucas S."/>
        </authorList>
    </citation>
    <scope>NUCLEOTIDE SEQUENCE [LARGE SCALE GENOMIC DNA]</scope>
    <source>
        <strain evidence="14">ATCC 35417 / DSM 20613 / JCM 6297 / CCUG 15421 / P 36-108</strain>
    </source>
</reference>
<dbReference type="SMART" id="SM00448">
    <property type="entry name" value="REC"/>
    <property type="match status" value="1"/>
</dbReference>
<dbReference type="KEGG" id="bhl:Bache_0474"/>
<dbReference type="eggNOG" id="COG3292">
    <property type="taxonomic scope" value="Bacteria"/>
</dbReference>
<feature type="domain" description="Response regulatory" evidence="12">
    <location>
        <begin position="1050"/>
        <end position="1166"/>
    </location>
</feature>
<feature type="domain" description="Histidine kinase" evidence="11">
    <location>
        <begin position="794"/>
        <end position="1010"/>
    </location>
</feature>
<dbReference type="GO" id="GO:0043565">
    <property type="term" value="F:sequence-specific DNA binding"/>
    <property type="evidence" value="ECO:0007669"/>
    <property type="project" value="InterPro"/>
</dbReference>
<reference key="1">
    <citation type="submission" date="2010-11" db="EMBL/GenBank/DDBJ databases">
        <title>The complete genome of Bacteroides helcogenes P 36-108.</title>
        <authorList>
            <consortium name="US DOE Joint Genome Institute (JGI-PGF)"/>
            <person name="Lucas S."/>
            <person name="Copeland A."/>
            <person name="Lapidus A."/>
            <person name="Bruce D."/>
            <person name="Goodwin L."/>
            <person name="Pitluck S."/>
            <person name="Kyrpides N."/>
            <person name="Mavromatis K."/>
            <person name="Ivanova N."/>
            <person name="Zeytun A."/>
            <person name="Brettin T."/>
            <person name="Detter J.C."/>
            <person name="Tapia R."/>
            <person name="Han C."/>
            <person name="Land M."/>
            <person name="Hauser L."/>
            <person name="Markowitz V."/>
            <person name="Cheng J.-F."/>
            <person name="Hugenholtz P."/>
            <person name="Woyke T."/>
            <person name="Wu D."/>
            <person name="Gronow S."/>
            <person name="Wellnitz S."/>
            <person name="Brambilla E."/>
            <person name="Klenk H.-P."/>
            <person name="Eisen J.A."/>
        </authorList>
    </citation>
    <scope>NUCLEOTIDE SEQUENCE</scope>
    <source>
        <strain>P 36-108</strain>
    </source>
</reference>
<dbReference type="SUPFAM" id="SSF55874">
    <property type="entry name" value="ATPase domain of HSP90 chaperone/DNA topoisomerase II/histidine kinase"/>
    <property type="match status" value="1"/>
</dbReference>
<keyword evidence="8" id="KW-0472">Membrane</keyword>
<dbReference type="PROSITE" id="PS50109">
    <property type="entry name" value="HIS_KIN"/>
    <property type="match status" value="1"/>
</dbReference>
<dbReference type="Gene3D" id="3.30.565.10">
    <property type="entry name" value="Histidine kinase-like ATPase, C-terminal domain"/>
    <property type="match status" value="1"/>
</dbReference>
<dbReference type="SMART" id="SM00387">
    <property type="entry name" value="HATPase_c"/>
    <property type="match status" value="1"/>
</dbReference>
<feature type="signal peptide" evidence="9">
    <location>
        <begin position="1"/>
        <end position="21"/>
    </location>
</feature>
<organism evidence="13 14">
    <name type="scientific">Bacteroides helcogenes (strain ATCC 35417 / DSM 20613 / JCM 6297 / CCUG 15421 / P 36-108)</name>
    <dbReference type="NCBI Taxonomy" id="693979"/>
    <lineage>
        <taxon>Bacteria</taxon>
        <taxon>Pseudomonadati</taxon>
        <taxon>Bacteroidota</taxon>
        <taxon>Bacteroidia</taxon>
        <taxon>Bacteroidales</taxon>
        <taxon>Bacteroidaceae</taxon>
        <taxon>Bacteroides</taxon>
    </lineage>
</organism>
<dbReference type="SMART" id="SM00342">
    <property type="entry name" value="HTH_ARAC"/>
    <property type="match status" value="1"/>
</dbReference>
<dbReference type="Gene3D" id="1.10.287.130">
    <property type="match status" value="1"/>
</dbReference>
<evidence type="ECO:0000256" key="7">
    <source>
        <dbReference type="PROSITE-ProRule" id="PRU00169"/>
    </source>
</evidence>
<dbReference type="Proteomes" id="UP000008630">
    <property type="component" value="Chromosome"/>
</dbReference>
<dbReference type="OrthoDB" id="717811at2"/>